<dbReference type="AlphaFoldDB" id="A0A9N9GF04"/>
<keyword evidence="2" id="KW-0732">Signal</keyword>
<organism evidence="3 4">
    <name type="scientific">Dentiscutata erythropus</name>
    <dbReference type="NCBI Taxonomy" id="1348616"/>
    <lineage>
        <taxon>Eukaryota</taxon>
        <taxon>Fungi</taxon>
        <taxon>Fungi incertae sedis</taxon>
        <taxon>Mucoromycota</taxon>
        <taxon>Glomeromycotina</taxon>
        <taxon>Glomeromycetes</taxon>
        <taxon>Diversisporales</taxon>
        <taxon>Gigasporaceae</taxon>
        <taxon>Dentiscutata</taxon>
    </lineage>
</organism>
<keyword evidence="1" id="KW-0472">Membrane</keyword>
<proteinExistence type="predicted"/>
<keyword evidence="1" id="KW-0812">Transmembrane</keyword>
<evidence type="ECO:0000313" key="3">
    <source>
        <dbReference type="EMBL" id="CAG8605559.1"/>
    </source>
</evidence>
<comment type="caution">
    <text evidence="3">The sequence shown here is derived from an EMBL/GenBank/DDBJ whole genome shotgun (WGS) entry which is preliminary data.</text>
</comment>
<protein>
    <submittedName>
        <fullName evidence="3">13131_t:CDS:1</fullName>
    </submittedName>
</protein>
<keyword evidence="1" id="KW-1133">Transmembrane helix</keyword>
<dbReference type="EMBL" id="CAJVPY010003919">
    <property type="protein sequence ID" value="CAG8605559.1"/>
    <property type="molecule type" value="Genomic_DNA"/>
</dbReference>
<dbReference type="Proteomes" id="UP000789405">
    <property type="component" value="Unassembled WGS sequence"/>
</dbReference>
<evidence type="ECO:0000256" key="1">
    <source>
        <dbReference type="SAM" id="Phobius"/>
    </source>
</evidence>
<feature type="transmembrane region" description="Helical" evidence="1">
    <location>
        <begin position="40"/>
        <end position="62"/>
    </location>
</feature>
<feature type="signal peptide" evidence="2">
    <location>
        <begin position="1"/>
        <end position="24"/>
    </location>
</feature>
<gene>
    <name evidence="3" type="ORF">DERYTH_LOCUS7868</name>
</gene>
<evidence type="ECO:0000256" key="2">
    <source>
        <dbReference type="SAM" id="SignalP"/>
    </source>
</evidence>
<reference evidence="3" key="1">
    <citation type="submission" date="2021-06" db="EMBL/GenBank/DDBJ databases">
        <authorList>
            <person name="Kallberg Y."/>
            <person name="Tangrot J."/>
            <person name="Rosling A."/>
        </authorList>
    </citation>
    <scope>NUCLEOTIDE SEQUENCE</scope>
    <source>
        <strain evidence="3">MA453B</strain>
    </source>
</reference>
<sequence length="74" mass="8474">MGLIAKITLIAISLLLPHWINVFAVESVESFESLVTDYDFILIKAKVVKDLCKVLLLSLFFFQNQMIKEMKQKG</sequence>
<feature type="chain" id="PRO_5040218293" evidence="2">
    <location>
        <begin position="25"/>
        <end position="74"/>
    </location>
</feature>
<accession>A0A9N9GF04</accession>
<evidence type="ECO:0000313" key="4">
    <source>
        <dbReference type="Proteomes" id="UP000789405"/>
    </source>
</evidence>
<keyword evidence="4" id="KW-1185">Reference proteome</keyword>
<name>A0A9N9GF04_9GLOM</name>